<proteinExistence type="predicted"/>
<dbReference type="PANTHER" id="PTHR37305">
    <property type="entry name" value="INTEGRAL MEMBRANE PROTEIN-RELATED"/>
    <property type="match status" value="1"/>
</dbReference>
<feature type="transmembrane region" description="Helical" evidence="1">
    <location>
        <begin position="137"/>
        <end position="162"/>
    </location>
</feature>
<protein>
    <submittedName>
        <fullName evidence="2">Membrane spanning protein</fullName>
    </submittedName>
</protein>
<accession>A0AB94IN18</accession>
<reference evidence="2 3" key="1">
    <citation type="journal article" date="2014" name="Environ. Microbiol.">
        <title>The nitrate-ammonifying and nosZ-carrying bacterium Bacillus vireti is a potent source and sink for nitric and nitrous oxide under high nitrate conditions.</title>
        <authorList>
            <person name="Mania D."/>
            <person name="Heylen K."/>
            <person name="van Spanning R.J."/>
            <person name="Frostegard A."/>
        </authorList>
    </citation>
    <scope>NUCLEOTIDE SEQUENCE [LARGE SCALE GENOMIC DNA]</scope>
    <source>
        <strain evidence="2 3">LMG 21834</strain>
    </source>
</reference>
<keyword evidence="1" id="KW-0812">Transmembrane</keyword>
<dbReference type="AlphaFoldDB" id="A0AB94IN18"/>
<gene>
    <name evidence="2" type="ORF">BAVI_12319</name>
</gene>
<name>A0AB94IN18_9BACI</name>
<dbReference type="EMBL" id="ALAN01000069">
    <property type="protein sequence ID" value="ETI68475.1"/>
    <property type="molecule type" value="Genomic_DNA"/>
</dbReference>
<organism evidence="2 3">
    <name type="scientific">Neobacillus vireti LMG 21834</name>
    <dbReference type="NCBI Taxonomy" id="1131730"/>
    <lineage>
        <taxon>Bacteria</taxon>
        <taxon>Bacillati</taxon>
        <taxon>Bacillota</taxon>
        <taxon>Bacilli</taxon>
        <taxon>Bacillales</taxon>
        <taxon>Bacillaceae</taxon>
        <taxon>Neobacillus</taxon>
    </lineage>
</organism>
<keyword evidence="1" id="KW-1133">Transmembrane helix</keyword>
<comment type="caution">
    <text evidence="2">The sequence shown here is derived from an EMBL/GenBank/DDBJ whole genome shotgun (WGS) entry which is preliminary data.</text>
</comment>
<feature type="transmembrane region" description="Helical" evidence="1">
    <location>
        <begin position="174"/>
        <end position="195"/>
    </location>
</feature>
<dbReference type="Pfam" id="PF12730">
    <property type="entry name" value="ABC2_membrane_4"/>
    <property type="match status" value="1"/>
</dbReference>
<feature type="transmembrane region" description="Helical" evidence="1">
    <location>
        <begin position="51"/>
        <end position="69"/>
    </location>
</feature>
<feature type="transmembrane region" description="Helical" evidence="1">
    <location>
        <begin position="21"/>
        <end position="39"/>
    </location>
</feature>
<evidence type="ECO:0000313" key="3">
    <source>
        <dbReference type="Proteomes" id="UP000018877"/>
    </source>
</evidence>
<keyword evidence="1" id="KW-0472">Membrane</keyword>
<sequence>MIIANILNETEKLWKHNRTKGFLLLAILLPVISAFLLLHNNLGLGSNLPMLMLRLFTFSLLPLLLFMSASESFSGEVASNTLKLGLVRPITRAKVFASKVAAITIFLAILLGVLMITTIILGWLVPGGNFASGLLDIITAYVAAFIPIMAIGFVSVLIAQFFNKSSGALVTMILIYATAKLAPFIFPVISVWSIFSYTNWYVLWIGNGASFAKLANSFILMLSYCIMTYSAGVILFEKKQL</sequence>
<evidence type="ECO:0000313" key="2">
    <source>
        <dbReference type="EMBL" id="ETI68475.1"/>
    </source>
</evidence>
<feature type="transmembrane region" description="Helical" evidence="1">
    <location>
        <begin position="100"/>
        <end position="125"/>
    </location>
</feature>
<evidence type="ECO:0000256" key="1">
    <source>
        <dbReference type="SAM" id="Phobius"/>
    </source>
</evidence>
<feature type="transmembrane region" description="Helical" evidence="1">
    <location>
        <begin position="215"/>
        <end position="236"/>
    </location>
</feature>
<dbReference type="Proteomes" id="UP000018877">
    <property type="component" value="Unassembled WGS sequence"/>
</dbReference>
<keyword evidence="3" id="KW-1185">Reference proteome</keyword>
<dbReference type="PANTHER" id="PTHR37305:SF1">
    <property type="entry name" value="MEMBRANE PROTEIN"/>
    <property type="match status" value="1"/>
</dbReference>